<dbReference type="InterPro" id="IPR050911">
    <property type="entry name" value="DRAM/TMEM150_Autophagy_Mod"/>
</dbReference>
<dbReference type="Pfam" id="PF10277">
    <property type="entry name" value="Frag1"/>
    <property type="match status" value="1"/>
</dbReference>
<organism evidence="8">
    <name type="scientific">Lygus hesperus</name>
    <name type="common">Western plant bug</name>
    <dbReference type="NCBI Taxonomy" id="30085"/>
    <lineage>
        <taxon>Eukaryota</taxon>
        <taxon>Metazoa</taxon>
        <taxon>Ecdysozoa</taxon>
        <taxon>Arthropoda</taxon>
        <taxon>Hexapoda</taxon>
        <taxon>Insecta</taxon>
        <taxon>Pterygota</taxon>
        <taxon>Neoptera</taxon>
        <taxon>Paraneoptera</taxon>
        <taxon>Hemiptera</taxon>
        <taxon>Heteroptera</taxon>
        <taxon>Panheteroptera</taxon>
        <taxon>Cimicomorpha</taxon>
        <taxon>Miridae</taxon>
        <taxon>Mirini</taxon>
        <taxon>Lygus</taxon>
    </lineage>
</organism>
<dbReference type="InterPro" id="IPR019402">
    <property type="entry name" value="CWH43_N"/>
</dbReference>
<proteinExistence type="inferred from homology"/>
<feature type="transmembrane region" description="Helical" evidence="6">
    <location>
        <begin position="159"/>
        <end position="185"/>
    </location>
</feature>
<evidence type="ECO:0000256" key="1">
    <source>
        <dbReference type="ARBA" id="ARBA00004127"/>
    </source>
</evidence>
<protein>
    <submittedName>
        <fullName evidence="8">DNA damage-regulated autophagy modulator protein 2</fullName>
    </submittedName>
</protein>
<dbReference type="PANTHER" id="PTHR21324:SF2">
    <property type="entry name" value="EG:22E5.9 PROTEIN"/>
    <property type="match status" value="1"/>
</dbReference>
<dbReference type="EMBL" id="GBHO01035620">
    <property type="protein sequence ID" value="JAG07984.1"/>
    <property type="molecule type" value="Transcribed_RNA"/>
</dbReference>
<dbReference type="AlphaFoldDB" id="A0A0A9WF59"/>
<evidence type="ECO:0000256" key="2">
    <source>
        <dbReference type="ARBA" id="ARBA00006565"/>
    </source>
</evidence>
<evidence type="ECO:0000313" key="10">
    <source>
        <dbReference type="EMBL" id="JAG28445.1"/>
    </source>
</evidence>
<keyword evidence="3 6" id="KW-0812">Transmembrane</keyword>
<reference evidence="12" key="3">
    <citation type="submission" date="2014-09" db="EMBL/GenBank/DDBJ databases">
        <authorList>
            <person name="Magalhaes I.L.F."/>
            <person name="Oliveira U."/>
            <person name="Santos F.R."/>
            <person name="Vidigal T.H.D.A."/>
            <person name="Brescovit A.D."/>
            <person name="Santos A.J."/>
        </authorList>
    </citation>
    <scope>NUCLEOTIDE SEQUENCE</scope>
</reference>
<comment type="subcellular location">
    <subcellularLocation>
        <location evidence="1">Endomembrane system</location>
        <topology evidence="1">Multi-pass membrane protein</topology>
    </subcellularLocation>
</comment>
<name>A0A0A9WF59_LYGHE</name>
<gene>
    <name evidence="8" type="primary">DRAM2_3</name>
    <name evidence="11" type="synonym">DRAM2_0</name>
    <name evidence="9" type="synonym">DRAM2_1</name>
    <name evidence="10" type="synonym">DRAM2_2</name>
    <name evidence="9" type="ORF">CM83_63529</name>
    <name evidence="8" type="ORF">CM83_63530</name>
    <name evidence="10" type="ORF">CM83_63531</name>
    <name evidence="11" type="ORF">CM83_63532</name>
</gene>
<accession>A0A0A9WF59</accession>
<reference evidence="8" key="1">
    <citation type="journal article" date="2014" name="PLoS ONE">
        <title>Transcriptome-Based Identification of ABC Transporters in the Western Tarnished Plant Bug Lygus hesperus.</title>
        <authorList>
            <person name="Hull J.J."/>
            <person name="Chaney K."/>
            <person name="Geib S.M."/>
            <person name="Fabrick J.A."/>
            <person name="Brent C.S."/>
            <person name="Walsh D."/>
            <person name="Lavine L.C."/>
        </authorList>
    </citation>
    <scope>NUCLEOTIDE SEQUENCE</scope>
</reference>
<evidence type="ECO:0000313" key="11">
    <source>
        <dbReference type="EMBL" id="JAG28446.1"/>
    </source>
</evidence>
<dbReference type="PANTHER" id="PTHR21324">
    <property type="entry name" value="FASTING-INDUCIBLE INTEGRAL MEMBRANE PROTEIN TM6P1-RELATED"/>
    <property type="match status" value="1"/>
</dbReference>
<evidence type="ECO:0000313" key="9">
    <source>
        <dbReference type="EMBL" id="JAG07984.1"/>
    </source>
</evidence>
<evidence type="ECO:0000313" key="12">
    <source>
        <dbReference type="EMBL" id="JAG55243.1"/>
    </source>
</evidence>
<evidence type="ECO:0000256" key="5">
    <source>
        <dbReference type="ARBA" id="ARBA00023136"/>
    </source>
</evidence>
<feature type="transmembrane region" description="Helical" evidence="6">
    <location>
        <begin position="200"/>
        <end position="222"/>
    </location>
</feature>
<evidence type="ECO:0000259" key="7">
    <source>
        <dbReference type="Pfam" id="PF10277"/>
    </source>
</evidence>
<reference evidence="8" key="2">
    <citation type="submission" date="2014-07" db="EMBL/GenBank/DDBJ databases">
        <authorList>
            <person name="Hull J."/>
        </authorList>
    </citation>
    <scope>NUCLEOTIDE SEQUENCE</scope>
</reference>
<comment type="similarity">
    <text evidence="2">Belongs to the DRAM/TMEM150 family.</text>
</comment>
<sequence length="256" mass="29049">MAYHGIHYIPLFLFILFPFTFLGTYLAAVWLGHVEPNFPYISDAATYSPESCVFGQLMNLGAVLLSILIYARYCEVCQYYELYALHPKVVRLNKFGLWFGLISALGLSIVANFQETNVKFVHLSGATMCFGMGCVYFWIQAICSYHMQPISNSIMVAHFRVGLSVVSTIFFFVATICGIQSHILYNGHDATKWYPDDGGWVLHVISTASEWIVAICFCFYILTFNSEFSVMSFSHPQIYLDTSHVLLQQREPEPTS</sequence>
<evidence type="ECO:0000313" key="8">
    <source>
        <dbReference type="EMBL" id="JAG05113.1"/>
    </source>
</evidence>
<feature type="domain" description="CWH43-like N-terminal" evidence="7">
    <location>
        <begin position="7"/>
        <end position="229"/>
    </location>
</feature>
<feature type="transmembrane region" description="Helical" evidence="6">
    <location>
        <begin position="120"/>
        <end position="139"/>
    </location>
</feature>
<dbReference type="EMBL" id="GBHO01015158">
    <property type="protein sequence ID" value="JAG28446.1"/>
    <property type="molecule type" value="Transcribed_RNA"/>
</dbReference>
<evidence type="ECO:0000256" key="6">
    <source>
        <dbReference type="SAM" id="Phobius"/>
    </source>
</evidence>
<keyword evidence="5 6" id="KW-0472">Membrane</keyword>
<dbReference type="EMBL" id="GBRD01010581">
    <property type="protein sequence ID" value="JAG55243.1"/>
    <property type="molecule type" value="Transcribed_RNA"/>
</dbReference>
<dbReference type="EMBL" id="GBHO01038491">
    <property type="protein sequence ID" value="JAG05113.1"/>
    <property type="molecule type" value="Transcribed_RNA"/>
</dbReference>
<feature type="transmembrane region" description="Helical" evidence="6">
    <location>
        <begin position="12"/>
        <end position="33"/>
    </location>
</feature>
<dbReference type="GO" id="GO:0012505">
    <property type="term" value="C:endomembrane system"/>
    <property type="evidence" value="ECO:0007669"/>
    <property type="project" value="UniProtKB-SubCell"/>
</dbReference>
<keyword evidence="4 6" id="KW-1133">Transmembrane helix</keyword>
<dbReference type="EMBL" id="GBHO01015159">
    <property type="protein sequence ID" value="JAG28445.1"/>
    <property type="molecule type" value="Transcribed_RNA"/>
</dbReference>
<feature type="transmembrane region" description="Helical" evidence="6">
    <location>
        <begin position="53"/>
        <end position="74"/>
    </location>
</feature>
<feature type="transmembrane region" description="Helical" evidence="6">
    <location>
        <begin position="95"/>
        <end position="114"/>
    </location>
</feature>
<evidence type="ECO:0000256" key="3">
    <source>
        <dbReference type="ARBA" id="ARBA00022692"/>
    </source>
</evidence>
<evidence type="ECO:0000256" key="4">
    <source>
        <dbReference type="ARBA" id="ARBA00022989"/>
    </source>
</evidence>